<dbReference type="EMBL" id="JADBJN010000001">
    <property type="protein sequence ID" value="KAG5681285.1"/>
    <property type="molecule type" value="Genomic_DNA"/>
</dbReference>
<dbReference type="OrthoDB" id="5135415at2759"/>
<accession>A0A9J6CH64</accession>
<feature type="chain" id="PRO_5039911519" evidence="1">
    <location>
        <begin position="20"/>
        <end position="103"/>
    </location>
</feature>
<proteinExistence type="predicted"/>
<name>A0A9J6CH64_POLVA</name>
<evidence type="ECO:0000313" key="3">
    <source>
        <dbReference type="Proteomes" id="UP001107558"/>
    </source>
</evidence>
<keyword evidence="3" id="KW-1185">Reference proteome</keyword>
<keyword evidence="1" id="KW-0732">Signal</keyword>
<dbReference type="AlphaFoldDB" id="A0A9J6CH64"/>
<reference evidence="2" key="1">
    <citation type="submission" date="2021-03" db="EMBL/GenBank/DDBJ databases">
        <title>Chromosome level genome of the anhydrobiotic midge Polypedilum vanderplanki.</title>
        <authorList>
            <person name="Yoshida Y."/>
            <person name="Kikawada T."/>
            <person name="Gusev O."/>
        </authorList>
    </citation>
    <scope>NUCLEOTIDE SEQUENCE</scope>
    <source>
        <strain evidence="2">NIAS01</strain>
        <tissue evidence="2">Whole body or cell culture</tissue>
    </source>
</reference>
<comment type="caution">
    <text evidence="2">The sequence shown here is derived from an EMBL/GenBank/DDBJ whole genome shotgun (WGS) entry which is preliminary data.</text>
</comment>
<evidence type="ECO:0000256" key="1">
    <source>
        <dbReference type="SAM" id="SignalP"/>
    </source>
</evidence>
<evidence type="ECO:0000313" key="2">
    <source>
        <dbReference type="EMBL" id="KAG5681285.1"/>
    </source>
</evidence>
<dbReference type="Proteomes" id="UP001107558">
    <property type="component" value="Chromosome 1"/>
</dbReference>
<sequence length="103" mass="11283">MSFILLVILVFSINCSIQALCFHWKPCATIYVCRNFEKTNCFAVTCGKTCRNLVGGPYVSGFTSGSSCVVYNGFGCSGTLVSVDRFGWSKFPIIPQSVRCLCI</sequence>
<protein>
    <submittedName>
        <fullName evidence="2">Uncharacterized protein</fullName>
    </submittedName>
</protein>
<organism evidence="2 3">
    <name type="scientific">Polypedilum vanderplanki</name>
    <name type="common">Sleeping chironomid midge</name>
    <dbReference type="NCBI Taxonomy" id="319348"/>
    <lineage>
        <taxon>Eukaryota</taxon>
        <taxon>Metazoa</taxon>
        <taxon>Ecdysozoa</taxon>
        <taxon>Arthropoda</taxon>
        <taxon>Hexapoda</taxon>
        <taxon>Insecta</taxon>
        <taxon>Pterygota</taxon>
        <taxon>Neoptera</taxon>
        <taxon>Endopterygota</taxon>
        <taxon>Diptera</taxon>
        <taxon>Nematocera</taxon>
        <taxon>Chironomoidea</taxon>
        <taxon>Chironomidae</taxon>
        <taxon>Chironominae</taxon>
        <taxon>Polypedilum</taxon>
        <taxon>Polypedilum</taxon>
    </lineage>
</organism>
<gene>
    <name evidence="2" type="ORF">PVAND_010736</name>
</gene>
<feature type="signal peptide" evidence="1">
    <location>
        <begin position="1"/>
        <end position="19"/>
    </location>
</feature>